<feature type="domain" description="EamA" evidence="7">
    <location>
        <begin position="7"/>
        <end position="140"/>
    </location>
</feature>
<evidence type="ECO:0000256" key="2">
    <source>
        <dbReference type="ARBA" id="ARBA00022475"/>
    </source>
</evidence>
<dbReference type="InterPro" id="IPR037185">
    <property type="entry name" value="EmrE-like"/>
</dbReference>
<name>A0A516GPC3_9FLAO</name>
<accession>A0A516GPC3</accession>
<evidence type="ECO:0000256" key="4">
    <source>
        <dbReference type="ARBA" id="ARBA00022989"/>
    </source>
</evidence>
<evidence type="ECO:0000256" key="1">
    <source>
        <dbReference type="ARBA" id="ARBA00004651"/>
    </source>
</evidence>
<keyword evidence="4 6" id="KW-1133">Transmembrane helix</keyword>
<keyword evidence="9" id="KW-1185">Reference proteome</keyword>
<evidence type="ECO:0000313" key="9">
    <source>
        <dbReference type="Proteomes" id="UP000319209"/>
    </source>
</evidence>
<dbReference type="AlphaFoldDB" id="A0A516GPC3"/>
<dbReference type="OrthoDB" id="9811486at2"/>
<dbReference type="InterPro" id="IPR000620">
    <property type="entry name" value="EamA_dom"/>
</dbReference>
<evidence type="ECO:0000256" key="3">
    <source>
        <dbReference type="ARBA" id="ARBA00022692"/>
    </source>
</evidence>
<feature type="transmembrane region" description="Helical" evidence="6">
    <location>
        <begin position="273"/>
        <end position="290"/>
    </location>
</feature>
<feature type="transmembrane region" description="Helical" evidence="6">
    <location>
        <begin position="185"/>
        <end position="202"/>
    </location>
</feature>
<dbReference type="SUPFAM" id="SSF103481">
    <property type="entry name" value="Multidrug resistance efflux transporter EmrE"/>
    <property type="match status" value="2"/>
</dbReference>
<evidence type="ECO:0000259" key="7">
    <source>
        <dbReference type="Pfam" id="PF00892"/>
    </source>
</evidence>
<feature type="transmembrane region" description="Helical" evidence="6">
    <location>
        <begin position="69"/>
        <end position="90"/>
    </location>
</feature>
<feature type="transmembrane region" description="Helical" evidence="6">
    <location>
        <begin position="214"/>
        <end position="235"/>
    </location>
</feature>
<keyword evidence="3 6" id="KW-0812">Transmembrane</keyword>
<comment type="subcellular location">
    <subcellularLocation>
        <location evidence="1">Cell membrane</location>
        <topology evidence="1">Multi-pass membrane protein</topology>
    </subcellularLocation>
</comment>
<dbReference type="GO" id="GO:0005886">
    <property type="term" value="C:plasma membrane"/>
    <property type="evidence" value="ECO:0007669"/>
    <property type="project" value="UniProtKB-SubCell"/>
</dbReference>
<dbReference type="KEGG" id="fop:FNB79_05070"/>
<dbReference type="EMBL" id="CP041637">
    <property type="protein sequence ID" value="QDO93371.1"/>
    <property type="molecule type" value="Genomic_DNA"/>
</dbReference>
<dbReference type="Gene3D" id="1.10.3730.20">
    <property type="match status" value="1"/>
</dbReference>
<reference evidence="8 9" key="1">
    <citation type="submission" date="2019-07" db="EMBL/GenBank/DDBJ databases">
        <title>Genome sequencing for Formosa sp. PS13.</title>
        <authorList>
            <person name="Park S.-J."/>
        </authorList>
    </citation>
    <scope>NUCLEOTIDE SEQUENCE [LARGE SCALE GENOMIC DNA]</scope>
    <source>
        <strain evidence="8 9">PS13</strain>
    </source>
</reference>
<evidence type="ECO:0000256" key="6">
    <source>
        <dbReference type="SAM" id="Phobius"/>
    </source>
</evidence>
<evidence type="ECO:0000313" key="8">
    <source>
        <dbReference type="EMBL" id="QDO93371.1"/>
    </source>
</evidence>
<sequence>MNKRILALLALFLVQIFYGLNYSFANDVIDGGYIKPFGFILLRLLGATTLFWIVGIFTPKQKIEKQDYLTFVAAAFFGMCLNMLSFFKGLEFTTPIHASVISTITPIVVIVLSAIYLKEKITPIKVLGIFLGFAGAIILSAYGKPIHPADNIILGNALIILNATAFSVYLIIAKRLTGKYHPLTVIKWLFLLGLIMTIPFGLQEFRAVAWHNFPPYIAFSACFVVVFATFGAYLFNILGLTQLKASTAGIFVYIQPVIAATFALIIGSDTINIVKILTAILIFTGVYLVTKKT</sequence>
<feature type="domain" description="EamA" evidence="7">
    <location>
        <begin position="154"/>
        <end position="290"/>
    </location>
</feature>
<organism evidence="8 9">
    <name type="scientific">Formosa sediminum</name>
    <dbReference type="NCBI Taxonomy" id="2594004"/>
    <lineage>
        <taxon>Bacteria</taxon>
        <taxon>Pseudomonadati</taxon>
        <taxon>Bacteroidota</taxon>
        <taxon>Flavobacteriia</taxon>
        <taxon>Flavobacteriales</taxon>
        <taxon>Flavobacteriaceae</taxon>
        <taxon>Formosa</taxon>
    </lineage>
</organism>
<feature type="transmembrane region" description="Helical" evidence="6">
    <location>
        <begin position="96"/>
        <end position="117"/>
    </location>
</feature>
<dbReference type="InterPro" id="IPR050638">
    <property type="entry name" value="AA-Vitamin_Transporters"/>
</dbReference>
<proteinExistence type="predicted"/>
<dbReference type="RefSeq" id="WP_143380275.1">
    <property type="nucleotide sequence ID" value="NZ_CP041637.1"/>
</dbReference>
<keyword evidence="2" id="KW-1003">Cell membrane</keyword>
<protein>
    <submittedName>
        <fullName evidence="8">DMT family transporter</fullName>
    </submittedName>
</protein>
<dbReference type="Pfam" id="PF00892">
    <property type="entry name" value="EamA"/>
    <property type="match status" value="2"/>
</dbReference>
<dbReference type="Proteomes" id="UP000319209">
    <property type="component" value="Chromosome"/>
</dbReference>
<feature type="transmembrane region" description="Helical" evidence="6">
    <location>
        <begin position="247"/>
        <end position="267"/>
    </location>
</feature>
<dbReference type="PANTHER" id="PTHR32322:SF18">
    <property type="entry name" value="S-ADENOSYLMETHIONINE_S-ADENOSYLHOMOCYSTEINE TRANSPORTER"/>
    <property type="match status" value="1"/>
</dbReference>
<feature type="transmembrane region" description="Helical" evidence="6">
    <location>
        <begin position="124"/>
        <end position="142"/>
    </location>
</feature>
<keyword evidence="5 6" id="KW-0472">Membrane</keyword>
<feature type="transmembrane region" description="Helical" evidence="6">
    <location>
        <begin position="35"/>
        <end position="57"/>
    </location>
</feature>
<feature type="transmembrane region" description="Helical" evidence="6">
    <location>
        <begin position="154"/>
        <end position="173"/>
    </location>
</feature>
<evidence type="ECO:0000256" key="5">
    <source>
        <dbReference type="ARBA" id="ARBA00023136"/>
    </source>
</evidence>
<gene>
    <name evidence="8" type="ORF">FNB79_05070</name>
</gene>
<dbReference type="PANTHER" id="PTHR32322">
    <property type="entry name" value="INNER MEMBRANE TRANSPORTER"/>
    <property type="match status" value="1"/>
</dbReference>